<evidence type="ECO:0000256" key="2">
    <source>
        <dbReference type="SAM" id="Phobius"/>
    </source>
</evidence>
<accession>A0AAE4SVB9</accession>
<name>A0AAE4SVB9_9CORY</name>
<organism evidence="3 4">
    <name type="scientific">Corynebacterium tuberculostearicum</name>
    <dbReference type="NCBI Taxonomy" id="38304"/>
    <lineage>
        <taxon>Bacteria</taxon>
        <taxon>Bacillati</taxon>
        <taxon>Actinomycetota</taxon>
        <taxon>Actinomycetes</taxon>
        <taxon>Mycobacteriales</taxon>
        <taxon>Corynebacteriaceae</taxon>
        <taxon>Corynebacterium</taxon>
    </lineage>
</organism>
<dbReference type="Proteomes" id="UP001185706">
    <property type="component" value="Unassembled WGS sequence"/>
</dbReference>
<dbReference type="EMBL" id="JAVBIB010000019">
    <property type="protein sequence ID" value="MDV2420233.1"/>
    <property type="molecule type" value="Genomic_DNA"/>
</dbReference>
<keyword evidence="2" id="KW-0472">Membrane</keyword>
<proteinExistence type="predicted"/>
<feature type="compositionally biased region" description="Polar residues" evidence="1">
    <location>
        <begin position="105"/>
        <end position="121"/>
    </location>
</feature>
<dbReference type="AlphaFoldDB" id="A0AAE4SVB9"/>
<feature type="region of interest" description="Disordered" evidence="1">
    <location>
        <begin position="92"/>
        <end position="121"/>
    </location>
</feature>
<keyword evidence="2" id="KW-0812">Transmembrane</keyword>
<comment type="caution">
    <text evidence="3">The sequence shown here is derived from an EMBL/GenBank/DDBJ whole genome shotgun (WGS) entry which is preliminary data.</text>
</comment>
<protein>
    <submittedName>
        <fullName evidence="3">Uncharacterized protein</fullName>
    </submittedName>
</protein>
<keyword evidence="2" id="KW-1133">Transmembrane helix</keyword>
<feature type="transmembrane region" description="Helical" evidence="2">
    <location>
        <begin position="62"/>
        <end position="81"/>
    </location>
</feature>
<feature type="transmembrane region" description="Helical" evidence="2">
    <location>
        <begin position="38"/>
        <end position="56"/>
    </location>
</feature>
<dbReference type="RefSeq" id="WP_316993824.1">
    <property type="nucleotide sequence ID" value="NZ_JAVBIB010000019.1"/>
</dbReference>
<evidence type="ECO:0000313" key="4">
    <source>
        <dbReference type="Proteomes" id="UP001185706"/>
    </source>
</evidence>
<sequence length="121" mass="13072">MGKHYKNPVFTAVSEHVAEAVAVELQEQPWWLRRKGTIMLVLQAIAWVAGYIPVHFADASEWTILAAGIIGFFVTALVNALTKDGVTPSMAPRLAGQAERHETAETPTSLPVYTGPTTAGE</sequence>
<gene>
    <name evidence="3" type="ORF">RAE03_10705</name>
</gene>
<evidence type="ECO:0000256" key="1">
    <source>
        <dbReference type="SAM" id="MobiDB-lite"/>
    </source>
</evidence>
<reference evidence="3" key="1">
    <citation type="submission" date="2023-08" db="EMBL/GenBank/DDBJ databases">
        <title>Genomic characterization of the C. tuberculostearicum species complex, a ubiquitous member of the human skin microbiome.</title>
        <authorList>
            <person name="Ahmed N."/>
            <person name="Deming C."/>
            <person name="Conlan S."/>
            <person name="Segre J."/>
        </authorList>
    </citation>
    <scope>NUCLEOTIDE SEQUENCE</scope>
    <source>
        <strain evidence="3">CTNIH22</strain>
    </source>
</reference>
<evidence type="ECO:0000313" key="3">
    <source>
        <dbReference type="EMBL" id="MDV2420233.1"/>
    </source>
</evidence>